<gene>
    <name evidence="3" type="ORF">HNR67_002831</name>
</gene>
<feature type="transmembrane region" description="Helical" evidence="2">
    <location>
        <begin position="27"/>
        <end position="48"/>
    </location>
</feature>
<keyword evidence="2" id="KW-0472">Membrane</keyword>
<reference evidence="3 4" key="1">
    <citation type="submission" date="2020-08" db="EMBL/GenBank/DDBJ databases">
        <title>Sequencing the genomes of 1000 actinobacteria strains.</title>
        <authorList>
            <person name="Klenk H.-P."/>
        </authorList>
    </citation>
    <scope>NUCLEOTIDE SEQUENCE [LARGE SCALE GENOMIC DNA]</scope>
    <source>
        <strain evidence="3 4">DSM 44230</strain>
    </source>
</reference>
<dbReference type="EMBL" id="JACHMH010000001">
    <property type="protein sequence ID" value="MBB4676713.1"/>
    <property type="molecule type" value="Genomic_DNA"/>
</dbReference>
<evidence type="ECO:0000313" key="4">
    <source>
        <dbReference type="Proteomes" id="UP000533598"/>
    </source>
</evidence>
<evidence type="ECO:0000256" key="2">
    <source>
        <dbReference type="SAM" id="Phobius"/>
    </source>
</evidence>
<organism evidence="3 4">
    <name type="scientific">Crossiella cryophila</name>
    <dbReference type="NCBI Taxonomy" id="43355"/>
    <lineage>
        <taxon>Bacteria</taxon>
        <taxon>Bacillati</taxon>
        <taxon>Actinomycetota</taxon>
        <taxon>Actinomycetes</taxon>
        <taxon>Pseudonocardiales</taxon>
        <taxon>Pseudonocardiaceae</taxon>
        <taxon>Crossiella</taxon>
    </lineage>
</organism>
<protein>
    <submittedName>
        <fullName evidence="3">Beta-lactamase regulating signal transducer with metallopeptidase domain</fullName>
    </submittedName>
</protein>
<dbReference type="RefSeq" id="WP_185002500.1">
    <property type="nucleotide sequence ID" value="NZ_BAAAUI010000042.1"/>
</dbReference>
<dbReference type="AlphaFoldDB" id="A0A7W7CBA6"/>
<comment type="caution">
    <text evidence="3">The sequence shown here is derived from an EMBL/GenBank/DDBJ whole genome shotgun (WGS) entry which is preliminary data.</text>
</comment>
<keyword evidence="2" id="KW-0812">Transmembrane</keyword>
<evidence type="ECO:0000256" key="1">
    <source>
        <dbReference type="SAM" id="MobiDB-lite"/>
    </source>
</evidence>
<sequence length="78" mass="8649">MSLHHLTAPPTAPDIQPLLSDQAQLTIVLVVWVVVAVILAVVVVRSCWRRKRADRRSRADDAGPFIRLMPPEPDTKAS</sequence>
<dbReference type="Proteomes" id="UP000533598">
    <property type="component" value="Unassembled WGS sequence"/>
</dbReference>
<keyword evidence="4" id="KW-1185">Reference proteome</keyword>
<accession>A0A7W7CBA6</accession>
<feature type="region of interest" description="Disordered" evidence="1">
    <location>
        <begin position="53"/>
        <end position="78"/>
    </location>
</feature>
<proteinExistence type="predicted"/>
<name>A0A7W7CBA6_9PSEU</name>
<evidence type="ECO:0000313" key="3">
    <source>
        <dbReference type="EMBL" id="MBB4676713.1"/>
    </source>
</evidence>
<keyword evidence="2" id="KW-1133">Transmembrane helix</keyword>